<keyword evidence="1" id="KW-1185">Reference proteome</keyword>
<evidence type="ECO:0000313" key="2">
    <source>
        <dbReference type="WBParaSite" id="MhA1_Contig3056.frz3.gene2"/>
    </source>
</evidence>
<name>A0A1I8BLE0_MELHA</name>
<dbReference type="Proteomes" id="UP000095281">
    <property type="component" value="Unplaced"/>
</dbReference>
<dbReference type="AlphaFoldDB" id="A0A1I8BLE0"/>
<reference evidence="2" key="1">
    <citation type="submission" date="2016-11" db="UniProtKB">
        <authorList>
            <consortium name="WormBaseParasite"/>
        </authorList>
    </citation>
    <scope>IDENTIFICATION</scope>
</reference>
<dbReference type="WBParaSite" id="MhA1_Contig3056.frz3.gene2">
    <property type="protein sequence ID" value="MhA1_Contig3056.frz3.gene2"/>
    <property type="gene ID" value="MhA1_Contig3056.frz3.gene2"/>
</dbReference>
<accession>A0A1I8BLE0</accession>
<sequence length="95" mass="11159">MPLQELEQGELAYPVIFQVDESIENHQYIENFLPLIYLTNVGQQLNEQDCQTYKEKYDELIGGIFLGRGILPLYILLANLDEQLQKKIEFFISYN</sequence>
<organism evidence="1 2">
    <name type="scientific">Meloidogyne hapla</name>
    <name type="common">Root-knot nematode worm</name>
    <dbReference type="NCBI Taxonomy" id="6305"/>
    <lineage>
        <taxon>Eukaryota</taxon>
        <taxon>Metazoa</taxon>
        <taxon>Ecdysozoa</taxon>
        <taxon>Nematoda</taxon>
        <taxon>Chromadorea</taxon>
        <taxon>Rhabditida</taxon>
        <taxon>Tylenchina</taxon>
        <taxon>Tylenchomorpha</taxon>
        <taxon>Tylenchoidea</taxon>
        <taxon>Meloidogynidae</taxon>
        <taxon>Meloidogyninae</taxon>
        <taxon>Meloidogyne</taxon>
    </lineage>
</organism>
<evidence type="ECO:0000313" key="1">
    <source>
        <dbReference type="Proteomes" id="UP000095281"/>
    </source>
</evidence>
<proteinExistence type="predicted"/>
<protein>
    <submittedName>
        <fullName evidence="2">Transposase_31 domain-containing protein</fullName>
    </submittedName>
</protein>